<organism evidence="2 3">
    <name type="scientific">Streptacidiphilus fuscans</name>
    <dbReference type="NCBI Taxonomy" id="2789292"/>
    <lineage>
        <taxon>Bacteria</taxon>
        <taxon>Bacillati</taxon>
        <taxon>Actinomycetota</taxon>
        <taxon>Actinomycetes</taxon>
        <taxon>Kitasatosporales</taxon>
        <taxon>Streptomycetaceae</taxon>
        <taxon>Streptacidiphilus</taxon>
    </lineage>
</organism>
<dbReference type="PANTHER" id="PTHR12110">
    <property type="entry name" value="HYDROXYPYRUVATE ISOMERASE"/>
    <property type="match status" value="1"/>
</dbReference>
<keyword evidence="3" id="KW-1185">Reference proteome</keyword>
<sequence>MSTPVPTLALPTHAVPAVAAPQWRIDTDRRAAARTALAAGADHLHLDYGGAHRGPPLSAPAALRAAEAVAEQIPVPVLAVNHINDIGLADEGGTANPAAVDLLLRALECAVRLGVAVLHVPGFRRSLPNNAGIRAGTVAALRGVCAQLTSTDLLVAYESPLGARESLALARAVDRPALRLVLDTGNLLDAGHQPLAFAETVAAAGLLLPDVHVKDGGSVTAPSTAELPALLRASGARSVLVENDYRQTPDRLREDIALCRRSAGPRPFKDAP</sequence>
<dbReference type="RefSeq" id="WP_196192675.1">
    <property type="nucleotide sequence ID" value="NZ_JADPRT010000002.1"/>
</dbReference>
<dbReference type="InterPro" id="IPR050312">
    <property type="entry name" value="IolE/XylAMocC-like"/>
</dbReference>
<dbReference type="InterPro" id="IPR036237">
    <property type="entry name" value="Xyl_isomerase-like_sf"/>
</dbReference>
<evidence type="ECO:0000313" key="2">
    <source>
        <dbReference type="EMBL" id="MBF9067500.1"/>
    </source>
</evidence>
<comment type="caution">
    <text evidence="2">The sequence shown here is derived from an EMBL/GenBank/DDBJ whole genome shotgun (WGS) entry which is preliminary data.</text>
</comment>
<accession>A0A931B5Y6</accession>
<evidence type="ECO:0000259" key="1">
    <source>
        <dbReference type="Pfam" id="PF01261"/>
    </source>
</evidence>
<feature type="domain" description="Xylose isomerase-like TIM barrel" evidence="1">
    <location>
        <begin position="35"/>
        <end position="216"/>
    </location>
</feature>
<dbReference type="Proteomes" id="UP000657385">
    <property type="component" value="Unassembled WGS sequence"/>
</dbReference>
<proteinExistence type="predicted"/>
<name>A0A931B5Y6_9ACTN</name>
<evidence type="ECO:0000313" key="3">
    <source>
        <dbReference type="Proteomes" id="UP000657385"/>
    </source>
</evidence>
<gene>
    <name evidence="2" type="ORF">I2501_05535</name>
</gene>
<dbReference type="SUPFAM" id="SSF51658">
    <property type="entry name" value="Xylose isomerase-like"/>
    <property type="match status" value="1"/>
</dbReference>
<dbReference type="AlphaFoldDB" id="A0A931B5Y6"/>
<dbReference type="Pfam" id="PF01261">
    <property type="entry name" value="AP_endonuc_2"/>
    <property type="match status" value="1"/>
</dbReference>
<dbReference type="EMBL" id="JADPRT010000002">
    <property type="protein sequence ID" value="MBF9067500.1"/>
    <property type="molecule type" value="Genomic_DNA"/>
</dbReference>
<dbReference type="InterPro" id="IPR013022">
    <property type="entry name" value="Xyl_isomerase-like_TIM-brl"/>
</dbReference>
<reference evidence="2" key="1">
    <citation type="submission" date="2020-11" db="EMBL/GenBank/DDBJ databases">
        <title>Isolation and identification of active actinomycetes.</title>
        <authorList>
            <person name="Yu B."/>
        </authorList>
    </citation>
    <scope>NUCLEOTIDE SEQUENCE</scope>
    <source>
        <strain evidence="2">NEAU-YB345</strain>
    </source>
</reference>
<dbReference type="PANTHER" id="PTHR12110:SF41">
    <property type="entry name" value="INOSOSE DEHYDRATASE"/>
    <property type="match status" value="1"/>
</dbReference>
<dbReference type="Gene3D" id="3.20.20.150">
    <property type="entry name" value="Divalent-metal-dependent TIM barrel enzymes"/>
    <property type="match status" value="1"/>
</dbReference>
<protein>
    <submittedName>
        <fullName evidence="2">TIM barrel protein</fullName>
    </submittedName>
</protein>